<feature type="domain" description="A-factor biosynthesis hotdog" evidence="1">
    <location>
        <begin position="197"/>
        <end position="311"/>
    </location>
</feature>
<gene>
    <name evidence="2" type="ORF">DY218_10325</name>
</gene>
<dbReference type="NCBIfam" id="NF041195">
    <property type="entry name" value="ScbA_BarX_GamBu"/>
    <property type="match status" value="1"/>
</dbReference>
<name>A0A372M7B9_9ACTN</name>
<sequence length="318" mass="34539">MSALLKADQPGLQLSSATGQGLFERTVPRTLVHRAAISEVLLTGIHSTGEHRHRIGAQWSRGHSYYGAVAGRWHDSMLLAETIRQAGLLIGHEVLGIPIGQSFVSKSTSFTITETGARLREGPAHVTLDVTVHDVVRRREQVTAYAYDVTVHRDGEPIGTGSTDAQIITPAVYRRLRGDRLGARPSSRIAKGIRPELVGRTRESDVVLGAEAVNEVRALRADPEHPVLFDHPVDHLPGMVAMEAARQAALAALRCPDALLLACDAEFRKYIEFDSPCLVSVLNPESRPDGRHTAVVEFHQSGEVAAVCRVTLQDGVES</sequence>
<dbReference type="GO" id="GO:0016740">
    <property type="term" value="F:transferase activity"/>
    <property type="evidence" value="ECO:0007669"/>
    <property type="project" value="InterPro"/>
</dbReference>
<protein>
    <submittedName>
        <fullName evidence="2">A-factor biosynthesis protein</fullName>
    </submittedName>
</protein>
<dbReference type="InterPro" id="IPR005509">
    <property type="entry name" value="AfsA_hotdog_dom"/>
</dbReference>
<dbReference type="InterPro" id="IPR047757">
    <property type="entry name" value="AfsA-like"/>
</dbReference>
<dbReference type="Proteomes" id="UP000263094">
    <property type="component" value="Unassembled WGS sequence"/>
</dbReference>
<dbReference type="RefSeq" id="WP_128555641.1">
    <property type="nucleotide sequence ID" value="NZ_QUAK01000056.1"/>
</dbReference>
<keyword evidence="3" id="KW-1185">Reference proteome</keyword>
<comment type="caution">
    <text evidence="2">The sequence shown here is derived from an EMBL/GenBank/DDBJ whole genome shotgun (WGS) entry which is preliminary data.</text>
</comment>
<reference evidence="2 3" key="1">
    <citation type="submission" date="2018-08" db="EMBL/GenBank/DDBJ databases">
        <title>Isolation, diversity and antifungal activity of Actinobacteria from wheat.</title>
        <authorList>
            <person name="Han C."/>
        </authorList>
    </citation>
    <scope>NUCLEOTIDE SEQUENCE [LARGE SCALE GENOMIC DNA]</scope>
    <source>
        <strain evidence="2 3">NEAU-YY421</strain>
    </source>
</reference>
<organism evidence="2 3">
    <name type="scientific">Streptomyces triticagri</name>
    <dbReference type="NCBI Taxonomy" id="2293568"/>
    <lineage>
        <taxon>Bacteria</taxon>
        <taxon>Bacillati</taxon>
        <taxon>Actinomycetota</taxon>
        <taxon>Actinomycetes</taxon>
        <taxon>Kitasatosporales</taxon>
        <taxon>Streptomycetaceae</taxon>
        <taxon>Streptomyces</taxon>
    </lineage>
</organism>
<accession>A0A372M7B9</accession>
<proteinExistence type="predicted"/>
<evidence type="ECO:0000313" key="2">
    <source>
        <dbReference type="EMBL" id="RFU86761.1"/>
    </source>
</evidence>
<dbReference type="Pfam" id="PF03756">
    <property type="entry name" value="AfsA"/>
    <property type="match status" value="2"/>
</dbReference>
<evidence type="ECO:0000259" key="1">
    <source>
        <dbReference type="Pfam" id="PF03756"/>
    </source>
</evidence>
<feature type="domain" description="A-factor biosynthesis hotdog" evidence="1">
    <location>
        <begin position="31"/>
        <end position="164"/>
    </location>
</feature>
<dbReference type="OrthoDB" id="7838374at2"/>
<dbReference type="AlphaFoldDB" id="A0A372M7B9"/>
<evidence type="ECO:0000313" key="3">
    <source>
        <dbReference type="Proteomes" id="UP000263094"/>
    </source>
</evidence>
<dbReference type="EMBL" id="QUAK01000056">
    <property type="protein sequence ID" value="RFU86761.1"/>
    <property type="molecule type" value="Genomic_DNA"/>
</dbReference>